<dbReference type="EMBL" id="JBIGHY010000001">
    <property type="protein sequence ID" value="MFG6412914.1"/>
    <property type="molecule type" value="Genomic_DNA"/>
</dbReference>
<proteinExistence type="predicted"/>
<reference evidence="1 2" key="1">
    <citation type="submission" date="2024-09" db="EMBL/GenBank/DDBJ databases">
        <title>Novel species of the genus Pelomonas and Roseateles isolated from streams.</title>
        <authorList>
            <person name="Lu H."/>
        </authorList>
    </citation>
    <scope>NUCLEOTIDE SEQUENCE [LARGE SCALE GENOMIC DNA]</scope>
    <source>
        <strain evidence="1 2">DC23W</strain>
    </source>
</reference>
<organism evidence="1 2">
    <name type="scientific">Pelomonas dachongensis</name>
    <dbReference type="NCBI Taxonomy" id="3299029"/>
    <lineage>
        <taxon>Bacteria</taxon>
        <taxon>Pseudomonadati</taxon>
        <taxon>Pseudomonadota</taxon>
        <taxon>Betaproteobacteria</taxon>
        <taxon>Burkholderiales</taxon>
        <taxon>Sphaerotilaceae</taxon>
        <taxon>Roseateles</taxon>
    </lineage>
</organism>
<evidence type="ECO:0000313" key="2">
    <source>
        <dbReference type="Proteomes" id="UP001606300"/>
    </source>
</evidence>
<evidence type="ECO:0000313" key="1">
    <source>
        <dbReference type="EMBL" id="MFG6412914.1"/>
    </source>
</evidence>
<dbReference type="Proteomes" id="UP001606300">
    <property type="component" value="Unassembled WGS sequence"/>
</dbReference>
<name>A0ABW7EJ18_9BURK</name>
<keyword evidence="2" id="KW-1185">Reference proteome</keyword>
<dbReference type="RefSeq" id="WP_394469010.1">
    <property type="nucleotide sequence ID" value="NZ_JBIGHY010000001.1"/>
</dbReference>
<protein>
    <submittedName>
        <fullName evidence="1">Uncharacterized protein</fullName>
    </submittedName>
</protein>
<sequence length="247" mass="27092">MEIVLSRTRSFFAGMTACATLIAAVTLLTGAKAPPSKFEEIDVGRINIREPDGSLRMVISNREQFPGTPWKGAEQPRPDRRTMAGMLFINDEGTENGGLIQKGAIGADGKVNAGLSLTFDRFRTDQVLQLLHAEQDGRVRTEIAINDEADPLKLDLPQRKEMMREFSTLPTEERRAEMAKLRAEGLLPQNRVRIGTTADRASALQLSDAQGRPRLLLLVTADGRPSIQMLDDKGKVARTISLDAAAL</sequence>
<accession>A0ABW7EJ18</accession>
<gene>
    <name evidence="1" type="ORF">ACG02S_03265</name>
</gene>
<comment type="caution">
    <text evidence="1">The sequence shown here is derived from an EMBL/GenBank/DDBJ whole genome shotgun (WGS) entry which is preliminary data.</text>
</comment>